<proteinExistence type="predicted"/>
<protein>
    <submittedName>
        <fullName evidence="1">ORF142</fullName>
    </submittedName>
</protein>
<reference evidence="1" key="1">
    <citation type="journal article" date="2018" name="Aquaculture">
        <title>Complete genome sequence of a white spot syndrome virus associated with a disease incursion in Australia.</title>
        <authorList>
            <person name="Oakey J."/>
            <person name="Smith C.S."/>
        </authorList>
    </citation>
    <scope>NUCLEOTIDE SEQUENCE [LARGE SCALE GENOMIC DNA]</scope>
    <source>
        <strain evidence="1">WSSV-AU</strain>
    </source>
</reference>
<evidence type="ECO:0000313" key="1">
    <source>
        <dbReference type="EMBL" id="ATU83682.1"/>
    </source>
</evidence>
<sequence length="96" mass="11322">MCLVFKCVRHKPLSVFCFIVIIRNNTIIFHEGVTPSCLMPLKEPFSFLRVIREEFVNPAWFLSLPYSQVRHKNWLIFYILIGKKRGQHLDRSRSGG</sequence>
<name>A0A2D3I5M4_9VIRU</name>
<dbReference type="Proteomes" id="UP000267516">
    <property type="component" value="Segment"/>
</dbReference>
<dbReference type="EMBL" id="MF768985">
    <property type="protein sequence ID" value="ATU83682.1"/>
    <property type="molecule type" value="Genomic_DNA"/>
</dbReference>
<organism evidence="1">
    <name type="scientific">White spot syndrome virus</name>
    <dbReference type="NCBI Taxonomy" id="342409"/>
    <lineage>
        <taxon>Viruses</taxon>
        <taxon>Viruses incertae sedis</taxon>
        <taxon>Naldaviricetes</taxon>
        <taxon>Nimaviridae</taxon>
        <taxon>Whispovirus</taxon>
    </lineage>
</organism>
<accession>A0A2D3I5M4</accession>